<organism evidence="1 2">
    <name type="scientific">Paraconexibacter antarcticus</name>
    <dbReference type="NCBI Taxonomy" id="2949664"/>
    <lineage>
        <taxon>Bacteria</taxon>
        <taxon>Bacillati</taxon>
        <taxon>Actinomycetota</taxon>
        <taxon>Thermoleophilia</taxon>
        <taxon>Solirubrobacterales</taxon>
        <taxon>Paraconexibacteraceae</taxon>
        <taxon>Paraconexibacter</taxon>
    </lineage>
</organism>
<accession>A0ABY5DUB6</accession>
<dbReference type="RefSeq" id="WP_254572292.1">
    <property type="nucleotide sequence ID" value="NZ_CP098502.1"/>
</dbReference>
<gene>
    <name evidence="1" type="ORF">NBH00_05230</name>
</gene>
<dbReference type="Proteomes" id="UP001056035">
    <property type="component" value="Chromosome"/>
</dbReference>
<evidence type="ECO:0000313" key="2">
    <source>
        <dbReference type="Proteomes" id="UP001056035"/>
    </source>
</evidence>
<keyword evidence="2" id="KW-1185">Reference proteome</keyword>
<reference evidence="1 2" key="1">
    <citation type="submission" date="2022-06" db="EMBL/GenBank/DDBJ databases">
        <title>Paraconexibacter antarcticus.</title>
        <authorList>
            <person name="Kim C.S."/>
        </authorList>
    </citation>
    <scope>NUCLEOTIDE SEQUENCE [LARGE SCALE GENOMIC DNA]</scope>
    <source>
        <strain evidence="1 2">02-257</strain>
    </source>
</reference>
<evidence type="ECO:0000313" key="1">
    <source>
        <dbReference type="EMBL" id="UTI65613.1"/>
    </source>
</evidence>
<dbReference type="EMBL" id="CP098502">
    <property type="protein sequence ID" value="UTI65613.1"/>
    <property type="molecule type" value="Genomic_DNA"/>
</dbReference>
<name>A0ABY5DUB6_9ACTN</name>
<sequence>MTVIACIEAVALVVVVIAFLRYAQWAAAAAQRERAALLDLRLSNPQTQFVAPQGPRPVPDPPKDLANLNRIGTITRGVPDAAD</sequence>
<protein>
    <submittedName>
        <fullName evidence="1">Uncharacterized protein</fullName>
    </submittedName>
</protein>
<proteinExistence type="predicted"/>